<dbReference type="AlphaFoldDB" id="A0A2N7ICF4"/>
<gene>
    <name evidence="6" type="ORF">BCT74_23790</name>
</gene>
<name>A0A2N7ICF4_9VIBR</name>
<dbReference type="InterPro" id="IPR050263">
    <property type="entry name" value="Bact_Fimbrial_Adh_Pro"/>
</dbReference>
<dbReference type="PANTHER" id="PTHR33420">
    <property type="entry name" value="FIMBRIAL SUBUNIT ELFA-RELATED"/>
    <property type="match status" value="1"/>
</dbReference>
<evidence type="ECO:0000256" key="4">
    <source>
        <dbReference type="ARBA" id="ARBA00023263"/>
    </source>
</evidence>
<reference evidence="7" key="1">
    <citation type="submission" date="2016-07" db="EMBL/GenBank/DDBJ databases">
        <title>Nontailed viruses are major unrecognized killers of bacteria in the ocean.</title>
        <authorList>
            <person name="Kauffman K."/>
            <person name="Hussain F."/>
            <person name="Yang J."/>
            <person name="Arevalo P."/>
            <person name="Brown J."/>
            <person name="Cutler M."/>
            <person name="Kelly L."/>
            <person name="Polz M.F."/>
        </authorList>
    </citation>
    <scope>NUCLEOTIDE SEQUENCE [LARGE SCALE GENOMIC DNA]</scope>
    <source>
        <strain evidence="7">10N.261.51.B8</strain>
    </source>
</reference>
<evidence type="ECO:0000256" key="3">
    <source>
        <dbReference type="ARBA" id="ARBA00022729"/>
    </source>
</evidence>
<dbReference type="EMBL" id="MCYL01000025">
    <property type="protein sequence ID" value="PML54449.1"/>
    <property type="molecule type" value="Genomic_DNA"/>
</dbReference>
<dbReference type="RefSeq" id="WP_017111663.1">
    <property type="nucleotide sequence ID" value="NZ_JAKJTE010000097.1"/>
</dbReference>
<keyword evidence="4" id="KW-0281">Fimbrium</keyword>
<dbReference type="PANTHER" id="PTHR33420:SF3">
    <property type="entry name" value="FIMBRIAL SUBUNIT ELFA"/>
    <property type="match status" value="1"/>
</dbReference>
<accession>A0A2N7ICF4</accession>
<evidence type="ECO:0000313" key="7">
    <source>
        <dbReference type="Proteomes" id="UP000235746"/>
    </source>
</evidence>
<keyword evidence="3 5" id="KW-0732">Signal</keyword>
<dbReference type="InterPro" id="IPR039458">
    <property type="entry name" value="FimA-like"/>
</dbReference>
<dbReference type="SUPFAM" id="SSF49401">
    <property type="entry name" value="Bacterial adhesins"/>
    <property type="match status" value="1"/>
</dbReference>
<evidence type="ECO:0000313" key="6">
    <source>
        <dbReference type="EMBL" id="PML54449.1"/>
    </source>
</evidence>
<dbReference type="GO" id="GO:0043709">
    <property type="term" value="P:cell adhesion involved in single-species biofilm formation"/>
    <property type="evidence" value="ECO:0007669"/>
    <property type="project" value="TreeGrafter"/>
</dbReference>
<dbReference type="Pfam" id="PF16970">
    <property type="entry name" value="FimA"/>
    <property type="match status" value="1"/>
</dbReference>
<comment type="similarity">
    <text evidence="2">Belongs to the fimbrial protein family.</text>
</comment>
<feature type="signal peptide" evidence="5">
    <location>
        <begin position="1"/>
        <end position="23"/>
    </location>
</feature>
<protein>
    <submittedName>
        <fullName evidence="6">Fimbrial protein</fullName>
    </submittedName>
</protein>
<dbReference type="Proteomes" id="UP000235746">
    <property type="component" value="Unassembled WGS sequence"/>
</dbReference>
<evidence type="ECO:0000256" key="2">
    <source>
        <dbReference type="ARBA" id="ARBA00006671"/>
    </source>
</evidence>
<dbReference type="Gene3D" id="2.60.40.1090">
    <property type="entry name" value="Fimbrial-type adhesion domain"/>
    <property type="match status" value="1"/>
</dbReference>
<feature type="chain" id="PRO_5014892268" evidence="5">
    <location>
        <begin position="24"/>
        <end position="185"/>
    </location>
</feature>
<dbReference type="InterPro" id="IPR036937">
    <property type="entry name" value="Adhesion_dom_fimbrial_sf"/>
</dbReference>
<organism evidence="6 7">
    <name type="scientific">Vibrio lentus</name>
    <dbReference type="NCBI Taxonomy" id="136468"/>
    <lineage>
        <taxon>Bacteria</taxon>
        <taxon>Pseudomonadati</taxon>
        <taxon>Pseudomonadota</taxon>
        <taxon>Gammaproteobacteria</taxon>
        <taxon>Vibrionales</taxon>
        <taxon>Vibrionaceae</taxon>
        <taxon>Vibrio</taxon>
    </lineage>
</organism>
<comment type="subcellular location">
    <subcellularLocation>
        <location evidence="1">Fimbrium</location>
    </subcellularLocation>
</comment>
<sequence length="185" mass="18987">MKYQTPLLVTALLPFFALNSAQASQGTITFNGLVTASTCTVSVDGQGNDSTITLPTVDAKTLANAADTAGRTAFSIELSDCTMSTSPADTQVSTFFEAGPTVDLATGRLNSSGVATNVQLQILDGDSTAINVGDSSQIADNDYQTIAGTSGTGTATLNYGVEYYATGQSTAGTVISSVVYSMQYK</sequence>
<proteinExistence type="inferred from homology"/>
<evidence type="ECO:0000256" key="1">
    <source>
        <dbReference type="ARBA" id="ARBA00004561"/>
    </source>
</evidence>
<evidence type="ECO:0000256" key="5">
    <source>
        <dbReference type="SAM" id="SignalP"/>
    </source>
</evidence>
<comment type="caution">
    <text evidence="6">The sequence shown here is derived from an EMBL/GenBank/DDBJ whole genome shotgun (WGS) entry which is preliminary data.</text>
</comment>
<dbReference type="GO" id="GO:0009289">
    <property type="term" value="C:pilus"/>
    <property type="evidence" value="ECO:0007669"/>
    <property type="project" value="UniProtKB-SubCell"/>
</dbReference>
<dbReference type="InterPro" id="IPR008966">
    <property type="entry name" value="Adhesion_dom_sf"/>
</dbReference>